<reference evidence="2 3" key="1">
    <citation type="submission" date="2015-09" db="EMBL/GenBank/DDBJ databases">
        <title>Draft genome of the scarab beetle Oryctes borbonicus.</title>
        <authorList>
            <person name="Meyer J.M."/>
            <person name="Markov G.V."/>
            <person name="Baskaran P."/>
            <person name="Herrmann M."/>
            <person name="Sommer R.J."/>
            <person name="Roedelsperger C."/>
        </authorList>
    </citation>
    <scope>NUCLEOTIDE SEQUENCE [LARGE SCALE GENOMIC DNA]</scope>
    <source>
        <strain evidence="2">OB123</strain>
        <tissue evidence="2">Whole animal</tissue>
    </source>
</reference>
<protein>
    <submittedName>
        <fullName evidence="2">Uncharacterized protein</fullName>
    </submittedName>
</protein>
<dbReference type="AlphaFoldDB" id="A0A0T6B6A2"/>
<feature type="non-terminal residue" evidence="2">
    <location>
        <position position="238"/>
    </location>
</feature>
<feature type="region of interest" description="Disordered" evidence="1">
    <location>
        <begin position="1"/>
        <end position="24"/>
    </location>
</feature>
<dbReference type="EMBL" id="LJIG01009790">
    <property type="protein sequence ID" value="KRT82375.1"/>
    <property type="molecule type" value="Genomic_DNA"/>
</dbReference>
<evidence type="ECO:0000256" key="1">
    <source>
        <dbReference type="SAM" id="MobiDB-lite"/>
    </source>
</evidence>
<proteinExistence type="predicted"/>
<evidence type="ECO:0000313" key="2">
    <source>
        <dbReference type="EMBL" id="KRT82375.1"/>
    </source>
</evidence>
<dbReference type="OrthoDB" id="7701360at2759"/>
<evidence type="ECO:0000313" key="3">
    <source>
        <dbReference type="Proteomes" id="UP000051574"/>
    </source>
</evidence>
<name>A0A0T6B6A2_9SCAR</name>
<sequence>KVESPAPAQQQVANGAKKASRYSSRYRTDIFSRAGSTRPTSAPAYIPTVPTVTPPSVKTGIEDIVSGMEVISIDDPVNAIPSDSLINGELLSPPNPYNNPSSKLVPASLVTKDGSSTTTSIPKSTEKPISIIERIIYSITAISTASPDLTINLTNDGPTKASAILKIPSKTTKEDVTFDALAQQRQPETVTFNEIKPLTTEKPTTIIERILSSISAIQASSTTERTDTQVGNSLNTIS</sequence>
<dbReference type="Proteomes" id="UP000051574">
    <property type="component" value="Unassembled WGS sequence"/>
</dbReference>
<keyword evidence="3" id="KW-1185">Reference proteome</keyword>
<feature type="non-terminal residue" evidence="2">
    <location>
        <position position="1"/>
    </location>
</feature>
<gene>
    <name evidence="2" type="ORF">AMK59_4466</name>
</gene>
<organism evidence="2 3">
    <name type="scientific">Oryctes borbonicus</name>
    <dbReference type="NCBI Taxonomy" id="1629725"/>
    <lineage>
        <taxon>Eukaryota</taxon>
        <taxon>Metazoa</taxon>
        <taxon>Ecdysozoa</taxon>
        <taxon>Arthropoda</taxon>
        <taxon>Hexapoda</taxon>
        <taxon>Insecta</taxon>
        <taxon>Pterygota</taxon>
        <taxon>Neoptera</taxon>
        <taxon>Endopterygota</taxon>
        <taxon>Coleoptera</taxon>
        <taxon>Polyphaga</taxon>
        <taxon>Scarabaeiformia</taxon>
        <taxon>Scarabaeidae</taxon>
        <taxon>Dynastinae</taxon>
        <taxon>Oryctes</taxon>
    </lineage>
</organism>
<accession>A0A0T6B6A2</accession>
<comment type="caution">
    <text evidence="2">The sequence shown here is derived from an EMBL/GenBank/DDBJ whole genome shotgun (WGS) entry which is preliminary data.</text>
</comment>